<dbReference type="PROSITE" id="PS00028">
    <property type="entry name" value="ZINC_FINGER_C2H2_1"/>
    <property type="match status" value="1"/>
</dbReference>
<comment type="caution">
    <text evidence="3">The sequence shown here is derived from an EMBL/GenBank/DDBJ whole genome shotgun (WGS) entry which is preliminary data.</text>
</comment>
<dbReference type="Pfam" id="PF00096">
    <property type="entry name" value="zf-C2H2"/>
    <property type="match status" value="1"/>
</dbReference>
<reference evidence="3" key="1">
    <citation type="submission" date="2021-07" db="EMBL/GenBank/DDBJ databases">
        <authorList>
            <person name="Catto M.A."/>
            <person name="Jacobson A."/>
            <person name="Kennedy G."/>
            <person name="Labadie P."/>
            <person name="Hunt B.G."/>
            <person name="Srinivasan R."/>
        </authorList>
    </citation>
    <scope>NUCLEOTIDE SEQUENCE</scope>
    <source>
        <strain evidence="3">PL_HMW_Pooled</strain>
        <tissue evidence="3">Head</tissue>
    </source>
</reference>
<accession>A0AAE1H6H9</accession>
<evidence type="ECO:0000256" key="1">
    <source>
        <dbReference type="PROSITE-ProRule" id="PRU00042"/>
    </source>
</evidence>
<name>A0AAE1H6H9_9NEOP</name>
<dbReference type="Proteomes" id="UP001219518">
    <property type="component" value="Unassembled WGS sequence"/>
</dbReference>
<dbReference type="InterPro" id="IPR013087">
    <property type="entry name" value="Znf_C2H2_type"/>
</dbReference>
<evidence type="ECO:0000313" key="4">
    <source>
        <dbReference type="Proteomes" id="UP001219518"/>
    </source>
</evidence>
<sequence>MCAALAGEAISSEANVLRNLTHSIFESQWSTATNDALVLRTPDISKMDEETRKMWIDSQGEIVMNDFEPKRRFHNHGVYSCDRCGRTYVRKDSLSRHLQWECGKEPQFQCPFCPQKCKRKSHQLRHIQRQHQDKIHLLSDRDQDLEELIK</sequence>
<dbReference type="GO" id="GO:0008270">
    <property type="term" value="F:zinc ion binding"/>
    <property type="evidence" value="ECO:0007669"/>
    <property type="project" value="UniProtKB-KW"/>
</dbReference>
<dbReference type="EMBL" id="JAHWGI010000440">
    <property type="protein sequence ID" value="KAK3915523.1"/>
    <property type="molecule type" value="Genomic_DNA"/>
</dbReference>
<dbReference type="PROSITE" id="PS50157">
    <property type="entry name" value="ZINC_FINGER_C2H2_2"/>
    <property type="match status" value="1"/>
</dbReference>
<keyword evidence="4" id="KW-1185">Reference proteome</keyword>
<reference evidence="3" key="2">
    <citation type="journal article" date="2023" name="BMC Genomics">
        <title>Pest status, molecular evolution, and epigenetic factors derived from the genome assembly of Frankliniella fusca, a thysanopteran phytovirus vector.</title>
        <authorList>
            <person name="Catto M.A."/>
            <person name="Labadie P.E."/>
            <person name="Jacobson A.L."/>
            <person name="Kennedy G.G."/>
            <person name="Srinivasan R."/>
            <person name="Hunt B.G."/>
        </authorList>
    </citation>
    <scope>NUCLEOTIDE SEQUENCE</scope>
    <source>
        <strain evidence="3">PL_HMW_Pooled</strain>
    </source>
</reference>
<dbReference type="SUPFAM" id="SSF57667">
    <property type="entry name" value="beta-beta-alpha zinc fingers"/>
    <property type="match status" value="1"/>
</dbReference>
<protein>
    <submittedName>
        <fullName evidence="3">Longitudinals lacking protein, isoforms A/B/D/L</fullName>
    </submittedName>
</protein>
<dbReference type="AlphaFoldDB" id="A0AAE1H6H9"/>
<dbReference type="SMART" id="SM00355">
    <property type="entry name" value="ZnF_C2H2"/>
    <property type="match status" value="2"/>
</dbReference>
<gene>
    <name evidence="3" type="ORF">KUF71_005830</name>
</gene>
<keyword evidence="1" id="KW-0863">Zinc-finger</keyword>
<dbReference type="Gene3D" id="3.30.160.60">
    <property type="entry name" value="Classic Zinc Finger"/>
    <property type="match status" value="1"/>
</dbReference>
<evidence type="ECO:0000259" key="2">
    <source>
        <dbReference type="PROSITE" id="PS50157"/>
    </source>
</evidence>
<evidence type="ECO:0000313" key="3">
    <source>
        <dbReference type="EMBL" id="KAK3915523.1"/>
    </source>
</evidence>
<dbReference type="InterPro" id="IPR036236">
    <property type="entry name" value="Znf_C2H2_sf"/>
</dbReference>
<organism evidence="3 4">
    <name type="scientific">Frankliniella fusca</name>
    <dbReference type="NCBI Taxonomy" id="407009"/>
    <lineage>
        <taxon>Eukaryota</taxon>
        <taxon>Metazoa</taxon>
        <taxon>Ecdysozoa</taxon>
        <taxon>Arthropoda</taxon>
        <taxon>Hexapoda</taxon>
        <taxon>Insecta</taxon>
        <taxon>Pterygota</taxon>
        <taxon>Neoptera</taxon>
        <taxon>Paraneoptera</taxon>
        <taxon>Thysanoptera</taxon>
        <taxon>Terebrantia</taxon>
        <taxon>Thripoidea</taxon>
        <taxon>Thripidae</taxon>
        <taxon>Frankliniella</taxon>
    </lineage>
</organism>
<feature type="domain" description="C2H2-type" evidence="2">
    <location>
        <begin position="79"/>
        <end position="106"/>
    </location>
</feature>
<proteinExistence type="predicted"/>
<keyword evidence="1" id="KW-0862">Zinc</keyword>
<keyword evidence="1" id="KW-0479">Metal-binding</keyword>